<dbReference type="AlphaFoldDB" id="A0A1W2H8B2"/>
<dbReference type="InterPro" id="IPR014710">
    <property type="entry name" value="RmlC-like_jellyroll"/>
</dbReference>
<keyword evidence="2" id="KW-0808">Transferase</keyword>
<dbReference type="CDD" id="cd00038">
    <property type="entry name" value="CAP_ED"/>
    <property type="match status" value="1"/>
</dbReference>
<gene>
    <name evidence="2" type="ORF">SAMN00777080_3471</name>
</gene>
<organism evidence="2 3">
    <name type="scientific">Aquiflexum balticum DSM 16537</name>
    <dbReference type="NCBI Taxonomy" id="758820"/>
    <lineage>
        <taxon>Bacteria</taxon>
        <taxon>Pseudomonadati</taxon>
        <taxon>Bacteroidota</taxon>
        <taxon>Cytophagia</taxon>
        <taxon>Cytophagales</taxon>
        <taxon>Cyclobacteriaceae</taxon>
        <taxon>Aquiflexum</taxon>
    </lineage>
</organism>
<accession>A0A1W2H8B2</accession>
<evidence type="ECO:0000259" key="1">
    <source>
        <dbReference type="PROSITE" id="PS50042"/>
    </source>
</evidence>
<dbReference type="InterPro" id="IPR000595">
    <property type="entry name" value="cNMP-bd_dom"/>
</dbReference>
<sequence length="191" mass="22241">MKSDLILSNICQYISLSPMEKEYFLSLLEEGNLHKKEFLLSQGESCKHIYFVNSGILRAFHINQEGKDSTVMFAVKDWWITDMHCFLNVVPSMVNIQVVAPSSVLKLSKENLDKLYDEIPEFNRFFRILMQNAYCREQLRTIQNLSLPALERYERFIKKYPHIANAVPLKQIASYLGITPEFLSAIRAKKD</sequence>
<keyword evidence="2" id="KW-0418">Kinase</keyword>
<reference evidence="3" key="1">
    <citation type="submission" date="2017-04" db="EMBL/GenBank/DDBJ databases">
        <authorList>
            <person name="Varghese N."/>
            <person name="Submissions S."/>
        </authorList>
    </citation>
    <scope>NUCLEOTIDE SEQUENCE [LARGE SCALE GENOMIC DNA]</scope>
    <source>
        <strain evidence="3">DSM 16537</strain>
    </source>
</reference>
<dbReference type="EMBL" id="LT838813">
    <property type="protein sequence ID" value="SMD44836.1"/>
    <property type="molecule type" value="Genomic_DNA"/>
</dbReference>
<dbReference type="Pfam" id="PF00027">
    <property type="entry name" value="cNMP_binding"/>
    <property type="match status" value="1"/>
</dbReference>
<feature type="domain" description="Cyclic nucleotide-binding" evidence="1">
    <location>
        <begin position="12"/>
        <end position="115"/>
    </location>
</feature>
<dbReference type="SUPFAM" id="SSF51206">
    <property type="entry name" value="cAMP-binding domain-like"/>
    <property type="match status" value="1"/>
</dbReference>
<dbReference type="STRING" id="758820.SAMN00777080_3471"/>
<evidence type="ECO:0000313" key="2">
    <source>
        <dbReference type="EMBL" id="SMD44836.1"/>
    </source>
</evidence>
<dbReference type="Gene3D" id="2.60.120.10">
    <property type="entry name" value="Jelly Rolls"/>
    <property type="match status" value="1"/>
</dbReference>
<protein>
    <submittedName>
        <fullName evidence="2">cAMP-binding domain of CRP or a regulatory subunit of cAMP-dependent protein kinases</fullName>
    </submittedName>
</protein>
<dbReference type="PROSITE" id="PS50042">
    <property type="entry name" value="CNMP_BINDING_3"/>
    <property type="match status" value="1"/>
</dbReference>
<proteinExistence type="predicted"/>
<evidence type="ECO:0000313" key="3">
    <source>
        <dbReference type="Proteomes" id="UP000192333"/>
    </source>
</evidence>
<keyword evidence="3" id="KW-1185">Reference proteome</keyword>
<dbReference type="InterPro" id="IPR018490">
    <property type="entry name" value="cNMP-bd_dom_sf"/>
</dbReference>
<dbReference type="OrthoDB" id="667553at2"/>
<dbReference type="GO" id="GO:0016301">
    <property type="term" value="F:kinase activity"/>
    <property type="evidence" value="ECO:0007669"/>
    <property type="project" value="UniProtKB-KW"/>
</dbReference>
<name>A0A1W2H8B2_9BACT</name>
<dbReference type="Proteomes" id="UP000192333">
    <property type="component" value="Chromosome I"/>
</dbReference>
<dbReference type="RefSeq" id="WP_157370198.1">
    <property type="nucleotide sequence ID" value="NZ_LT838813.1"/>
</dbReference>